<keyword evidence="3" id="KW-1185">Reference proteome</keyword>
<accession>A0AAD9PYK8</accession>
<dbReference type="EMBL" id="JARQWQ010000096">
    <property type="protein sequence ID" value="KAK2551542.1"/>
    <property type="molecule type" value="Genomic_DNA"/>
</dbReference>
<dbReference type="InterPro" id="IPR007074">
    <property type="entry name" value="LicD/FKTN/FKRP_NTP_transf"/>
</dbReference>
<name>A0AAD9PYK8_ACRCE</name>
<proteinExistence type="predicted"/>
<evidence type="ECO:0000313" key="3">
    <source>
        <dbReference type="Proteomes" id="UP001249851"/>
    </source>
</evidence>
<dbReference type="GO" id="GO:0009100">
    <property type="term" value="P:glycoprotein metabolic process"/>
    <property type="evidence" value="ECO:0007669"/>
    <property type="project" value="UniProtKB-ARBA"/>
</dbReference>
<feature type="domain" description="LicD/FKTN/FKRP nucleotidyltransferase" evidence="1">
    <location>
        <begin position="99"/>
        <end position="213"/>
    </location>
</feature>
<organism evidence="2 3">
    <name type="scientific">Acropora cervicornis</name>
    <name type="common">Staghorn coral</name>
    <dbReference type="NCBI Taxonomy" id="6130"/>
    <lineage>
        <taxon>Eukaryota</taxon>
        <taxon>Metazoa</taxon>
        <taxon>Cnidaria</taxon>
        <taxon>Anthozoa</taxon>
        <taxon>Hexacorallia</taxon>
        <taxon>Scleractinia</taxon>
        <taxon>Astrocoeniina</taxon>
        <taxon>Acroporidae</taxon>
        <taxon>Acropora</taxon>
    </lineage>
</organism>
<protein>
    <submittedName>
        <fullName evidence="2">Lipopolysaccharide cholinephosphotransferase LicD</fullName>
    </submittedName>
</protein>
<comment type="caution">
    <text evidence="2">The sequence shown here is derived from an EMBL/GenBank/DDBJ whole genome shotgun (WGS) entry which is preliminary data.</text>
</comment>
<evidence type="ECO:0000313" key="2">
    <source>
        <dbReference type="EMBL" id="KAK2551542.1"/>
    </source>
</evidence>
<dbReference type="Proteomes" id="UP001249851">
    <property type="component" value="Unassembled WGS sequence"/>
</dbReference>
<reference evidence="2" key="2">
    <citation type="journal article" date="2023" name="Science">
        <title>Genomic signatures of disease resistance in endangered staghorn corals.</title>
        <authorList>
            <person name="Vollmer S.V."/>
            <person name="Selwyn J.D."/>
            <person name="Despard B.A."/>
            <person name="Roesel C.L."/>
        </authorList>
    </citation>
    <scope>NUCLEOTIDE SEQUENCE</scope>
    <source>
        <strain evidence="2">K2</strain>
    </source>
</reference>
<dbReference type="AlphaFoldDB" id="A0AAD9PYK8"/>
<evidence type="ECO:0000259" key="1">
    <source>
        <dbReference type="Pfam" id="PF04991"/>
    </source>
</evidence>
<dbReference type="PANTHER" id="PTHR43404">
    <property type="entry name" value="LIPOPOLYSACCHARIDE CHOLINEPHOSPHOTRANSFERASE LICD"/>
    <property type="match status" value="1"/>
</dbReference>
<sequence length="292" mass="33925">MADRCEFRCTCKKRNKRTIILVLALITVLVLSFTKISREPQAPELKFLLKQIPYKNLGRCERRLSAEITCPDIRRQGKTLLRQAQLVLTRMLKIFDLIAKKHRIRYWLYRGTLLGAVRHEGHVPFDGDVDIALPKSDFEKFVKYGVTELPKDIFFQSEATDVHWKVPLWSGMLAKLRDNGSCYKYCIKTGCKHNDGLQLDLFVIENDDQGNLVEVYSHTNWLVRRFIYGPIVRKPSDIFPLTQVNFDGFFLPAPREWKNILHSLYGDFMTVPENEQLGHIITDPLHSCDEAN</sequence>
<gene>
    <name evidence="2" type="ORF">P5673_027511</name>
</gene>
<dbReference type="InterPro" id="IPR052942">
    <property type="entry name" value="LPS_cholinephosphotransferase"/>
</dbReference>
<dbReference type="PANTHER" id="PTHR43404:SF1">
    <property type="entry name" value="MNN4P"/>
    <property type="match status" value="1"/>
</dbReference>
<dbReference type="Pfam" id="PF04991">
    <property type="entry name" value="LicD"/>
    <property type="match status" value="1"/>
</dbReference>
<reference evidence="2" key="1">
    <citation type="journal article" date="2023" name="G3 (Bethesda)">
        <title>Whole genome assembly and annotation of the endangered Caribbean coral Acropora cervicornis.</title>
        <authorList>
            <person name="Selwyn J.D."/>
            <person name="Vollmer S.V."/>
        </authorList>
    </citation>
    <scope>NUCLEOTIDE SEQUENCE</scope>
    <source>
        <strain evidence="2">K2</strain>
    </source>
</reference>